<dbReference type="Pfam" id="PF00096">
    <property type="entry name" value="zf-C2H2"/>
    <property type="match status" value="1"/>
</dbReference>
<keyword evidence="2" id="KW-0479">Metal-binding</keyword>
<dbReference type="EMBL" id="KN880480">
    <property type="protein sequence ID" value="KIY69663.1"/>
    <property type="molecule type" value="Genomic_DNA"/>
</dbReference>
<accession>A0A0D7BGH6</accession>
<dbReference type="GO" id="GO:0000978">
    <property type="term" value="F:RNA polymerase II cis-regulatory region sequence-specific DNA binding"/>
    <property type="evidence" value="ECO:0007669"/>
    <property type="project" value="TreeGrafter"/>
</dbReference>
<dbReference type="SMART" id="SM00355">
    <property type="entry name" value="ZnF_C2H2"/>
    <property type="match status" value="3"/>
</dbReference>
<keyword evidence="3" id="KW-0677">Repeat</keyword>
<evidence type="ECO:0000256" key="7">
    <source>
        <dbReference type="PROSITE-ProRule" id="PRU00042"/>
    </source>
</evidence>
<dbReference type="SUPFAM" id="SSF57667">
    <property type="entry name" value="beta-beta-alpha zinc fingers"/>
    <property type="match status" value="1"/>
</dbReference>
<dbReference type="PANTHER" id="PTHR24388">
    <property type="entry name" value="ZINC FINGER PROTEIN"/>
    <property type="match status" value="1"/>
</dbReference>
<keyword evidence="4 7" id="KW-0863">Zinc-finger</keyword>
<dbReference type="PROSITE" id="PS50157">
    <property type="entry name" value="ZINC_FINGER_C2H2_2"/>
    <property type="match status" value="2"/>
</dbReference>
<gene>
    <name evidence="9" type="ORF">CYLTODRAFT_452411</name>
</gene>
<feature type="domain" description="C2H2-type" evidence="8">
    <location>
        <begin position="18"/>
        <end position="45"/>
    </location>
</feature>
<dbReference type="AlphaFoldDB" id="A0A0D7BGH6"/>
<comment type="subcellular location">
    <subcellularLocation>
        <location evidence="1">Nucleus</location>
    </subcellularLocation>
</comment>
<dbReference type="PANTHER" id="PTHR24388:SF54">
    <property type="entry name" value="PROTEIN ESCARGOT"/>
    <property type="match status" value="1"/>
</dbReference>
<evidence type="ECO:0000256" key="4">
    <source>
        <dbReference type="ARBA" id="ARBA00022771"/>
    </source>
</evidence>
<dbReference type="STRING" id="1314674.A0A0D7BGH6"/>
<dbReference type="GO" id="GO:0008270">
    <property type="term" value="F:zinc ion binding"/>
    <property type="evidence" value="ECO:0007669"/>
    <property type="project" value="UniProtKB-KW"/>
</dbReference>
<dbReference type="Proteomes" id="UP000054007">
    <property type="component" value="Unassembled WGS sequence"/>
</dbReference>
<evidence type="ECO:0000256" key="5">
    <source>
        <dbReference type="ARBA" id="ARBA00022833"/>
    </source>
</evidence>
<dbReference type="OrthoDB" id="654211at2759"/>
<organism evidence="9 10">
    <name type="scientific">Cylindrobasidium torrendii FP15055 ss-10</name>
    <dbReference type="NCBI Taxonomy" id="1314674"/>
    <lineage>
        <taxon>Eukaryota</taxon>
        <taxon>Fungi</taxon>
        <taxon>Dikarya</taxon>
        <taxon>Basidiomycota</taxon>
        <taxon>Agaricomycotina</taxon>
        <taxon>Agaricomycetes</taxon>
        <taxon>Agaricomycetidae</taxon>
        <taxon>Agaricales</taxon>
        <taxon>Marasmiineae</taxon>
        <taxon>Physalacriaceae</taxon>
        <taxon>Cylindrobasidium</taxon>
    </lineage>
</organism>
<feature type="domain" description="C2H2-type" evidence="8">
    <location>
        <begin position="48"/>
        <end position="78"/>
    </location>
</feature>
<sequence>MSRGVSRKVAAAANANPVTCQICTKVSSSKRGLKRHMDVHNESTRYRFQCKVLGCGYSSRQRTNLDEHHATIHLGLRDLGCPYCSYHTGRAANINQHQKRNHPERPVVRLSVLRAASKLSSSHTGTSTHTSSAANRLRITVSPAKQTVKFELPTRPYLPPNRSALELDPATGMVCPDAGFNQFFDEWFKSEWQPALEFDPVWDPVIGMVLPDEAEFNQTFDEWFNSEWDYGSCYY</sequence>
<keyword evidence="10" id="KW-1185">Reference proteome</keyword>
<evidence type="ECO:0000256" key="2">
    <source>
        <dbReference type="ARBA" id="ARBA00022723"/>
    </source>
</evidence>
<name>A0A0D7BGH6_9AGAR</name>
<keyword evidence="5" id="KW-0862">Zinc</keyword>
<dbReference type="GO" id="GO:0005634">
    <property type="term" value="C:nucleus"/>
    <property type="evidence" value="ECO:0007669"/>
    <property type="project" value="UniProtKB-SubCell"/>
</dbReference>
<proteinExistence type="predicted"/>
<evidence type="ECO:0000313" key="9">
    <source>
        <dbReference type="EMBL" id="KIY69663.1"/>
    </source>
</evidence>
<evidence type="ECO:0000256" key="6">
    <source>
        <dbReference type="ARBA" id="ARBA00023242"/>
    </source>
</evidence>
<evidence type="ECO:0000256" key="1">
    <source>
        <dbReference type="ARBA" id="ARBA00004123"/>
    </source>
</evidence>
<dbReference type="InterPro" id="IPR050527">
    <property type="entry name" value="Snail/Krueppel_Znf"/>
</dbReference>
<protein>
    <recommendedName>
        <fullName evidence="8">C2H2-type domain-containing protein</fullName>
    </recommendedName>
</protein>
<dbReference type="InterPro" id="IPR036236">
    <property type="entry name" value="Znf_C2H2_sf"/>
</dbReference>
<evidence type="ECO:0000259" key="8">
    <source>
        <dbReference type="PROSITE" id="PS50157"/>
    </source>
</evidence>
<reference evidence="9 10" key="1">
    <citation type="journal article" date="2015" name="Fungal Genet. Biol.">
        <title>Evolution of novel wood decay mechanisms in Agaricales revealed by the genome sequences of Fistulina hepatica and Cylindrobasidium torrendii.</title>
        <authorList>
            <person name="Floudas D."/>
            <person name="Held B.W."/>
            <person name="Riley R."/>
            <person name="Nagy L.G."/>
            <person name="Koehler G."/>
            <person name="Ransdell A.S."/>
            <person name="Younus H."/>
            <person name="Chow J."/>
            <person name="Chiniquy J."/>
            <person name="Lipzen A."/>
            <person name="Tritt A."/>
            <person name="Sun H."/>
            <person name="Haridas S."/>
            <person name="LaButti K."/>
            <person name="Ohm R.A."/>
            <person name="Kues U."/>
            <person name="Blanchette R.A."/>
            <person name="Grigoriev I.V."/>
            <person name="Minto R.E."/>
            <person name="Hibbett D.S."/>
        </authorList>
    </citation>
    <scope>NUCLEOTIDE SEQUENCE [LARGE SCALE GENOMIC DNA]</scope>
    <source>
        <strain evidence="9 10">FP15055 ss-10</strain>
    </source>
</reference>
<evidence type="ECO:0000256" key="3">
    <source>
        <dbReference type="ARBA" id="ARBA00022737"/>
    </source>
</evidence>
<keyword evidence="6" id="KW-0539">Nucleus</keyword>
<dbReference type="InterPro" id="IPR013087">
    <property type="entry name" value="Znf_C2H2_type"/>
</dbReference>
<dbReference type="GO" id="GO:0000981">
    <property type="term" value="F:DNA-binding transcription factor activity, RNA polymerase II-specific"/>
    <property type="evidence" value="ECO:0007669"/>
    <property type="project" value="TreeGrafter"/>
</dbReference>
<dbReference type="Gene3D" id="3.30.160.60">
    <property type="entry name" value="Classic Zinc Finger"/>
    <property type="match status" value="2"/>
</dbReference>
<evidence type="ECO:0000313" key="10">
    <source>
        <dbReference type="Proteomes" id="UP000054007"/>
    </source>
</evidence>